<name>A0AAN7ZW79_9PEZI</name>
<dbReference type="EMBL" id="JAVRQU010000019">
    <property type="protein sequence ID" value="KAK5692460.1"/>
    <property type="molecule type" value="Genomic_DNA"/>
</dbReference>
<feature type="compositionally biased region" description="Basic and acidic residues" evidence="1">
    <location>
        <begin position="70"/>
        <end position="82"/>
    </location>
</feature>
<reference evidence="2" key="1">
    <citation type="submission" date="2023-08" db="EMBL/GenBank/DDBJ databases">
        <title>Black Yeasts Isolated from many extreme environments.</title>
        <authorList>
            <person name="Coleine C."/>
            <person name="Stajich J.E."/>
            <person name="Selbmann L."/>
        </authorList>
    </citation>
    <scope>NUCLEOTIDE SEQUENCE</scope>
    <source>
        <strain evidence="2">CCFEE 5810</strain>
    </source>
</reference>
<evidence type="ECO:0000256" key="1">
    <source>
        <dbReference type="SAM" id="MobiDB-lite"/>
    </source>
</evidence>
<sequence>MELRRKAASMETLSSGEQRREAVDERNYLKAGRDQIAKMELRRKAASRDTLSGGEQRRKAASQEVLAGSEQEHRRVASREDLAGSGYAGASTW</sequence>
<proteinExistence type="predicted"/>
<feature type="region of interest" description="Disordered" evidence="1">
    <location>
        <begin position="1"/>
        <end position="26"/>
    </location>
</feature>
<feature type="compositionally biased region" description="Basic and acidic residues" evidence="1">
    <location>
        <begin position="17"/>
        <end position="26"/>
    </location>
</feature>
<dbReference type="AlphaFoldDB" id="A0AAN7ZW79"/>
<dbReference type="Proteomes" id="UP001310594">
    <property type="component" value="Unassembled WGS sequence"/>
</dbReference>
<organism evidence="2 3">
    <name type="scientific">Elasticomyces elasticus</name>
    <dbReference type="NCBI Taxonomy" id="574655"/>
    <lineage>
        <taxon>Eukaryota</taxon>
        <taxon>Fungi</taxon>
        <taxon>Dikarya</taxon>
        <taxon>Ascomycota</taxon>
        <taxon>Pezizomycotina</taxon>
        <taxon>Dothideomycetes</taxon>
        <taxon>Dothideomycetidae</taxon>
        <taxon>Mycosphaerellales</taxon>
        <taxon>Teratosphaeriaceae</taxon>
        <taxon>Elasticomyces</taxon>
    </lineage>
</organism>
<accession>A0AAN7ZW79</accession>
<evidence type="ECO:0000313" key="3">
    <source>
        <dbReference type="Proteomes" id="UP001310594"/>
    </source>
</evidence>
<feature type="region of interest" description="Disordered" evidence="1">
    <location>
        <begin position="42"/>
        <end position="93"/>
    </location>
</feature>
<protein>
    <submittedName>
        <fullName evidence="2">Uncharacterized protein</fullName>
    </submittedName>
</protein>
<comment type="caution">
    <text evidence="2">The sequence shown here is derived from an EMBL/GenBank/DDBJ whole genome shotgun (WGS) entry which is preliminary data.</text>
</comment>
<evidence type="ECO:0000313" key="2">
    <source>
        <dbReference type="EMBL" id="KAK5692460.1"/>
    </source>
</evidence>
<gene>
    <name evidence="2" type="ORF">LTR97_010769</name>
</gene>